<dbReference type="PANTHER" id="PTHR37984:SF15">
    <property type="entry name" value="INTEGRASE CATALYTIC DOMAIN-CONTAINING PROTEIN"/>
    <property type="match status" value="1"/>
</dbReference>
<dbReference type="InterPro" id="IPR050951">
    <property type="entry name" value="Retrovirus_Pol_polyprotein"/>
</dbReference>
<dbReference type="AlphaFoldDB" id="A0A5B6UDA2"/>
<comment type="caution">
    <text evidence="2">The sequence shown here is derived from an EMBL/GenBank/DDBJ whole genome shotgun (WGS) entry which is preliminary data.</text>
</comment>
<dbReference type="InterPro" id="IPR041588">
    <property type="entry name" value="Integrase_H2C2"/>
</dbReference>
<dbReference type="Gene3D" id="1.10.340.70">
    <property type="match status" value="1"/>
</dbReference>
<proteinExistence type="predicted"/>
<name>A0A5B6UDA2_9ROSI</name>
<evidence type="ECO:0000313" key="2">
    <source>
        <dbReference type="EMBL" id="KAA3455789.1"/>
    </source>
</evidence>
<dbReference type="OrthoDB" id="7392499at2759"/>
<feature type="domain" description="Integrase zinc-binding" evidence="1">
    <location>
        <begin position="24"/>
        <end position="76"/>
    </location>
</feature>
<protein>
    <submittedName>
        <fullName evidence="2">Transposon Ty3-G Gag-Pol polyprotein</fullName>
    </submittedName>
</protein>
<evidence type="ECO:0000259" key="1">
    <source>
        <dbReference type="Pfam" id="PF17921"/>
    </source>
</evidence>
<keyword evidence="3" id="KW-1185">Reference proteome</keyword>
<accession>A0A5B6UDA2</accession>
<sequence>MVGQVNYKDGLLLFRGRLVIPSDSILRQKLLKKFHSSPIGGHVGITCTFHRVFSILFWKGMCHDVQRFVSECQVCQ</sequence>
<gene>
    <name evidence="2" type="ORF">EPI10_018780</name>
</gene>
<dbReference type="FunFam" id="1.10.340.70:FF:000001">
    <property type="entry name" value="Retrovirus-related Pol polyprotein from transposon gypsy-like Protein"/>
    <property type="match status" value="1"/>
</dbReference>
<dbReference type="Pfam" id="PF17921">
    <property type="entry name" value="Integrase_H2C2"/>
    <property type="match status" value="1"/>
</dbReference>
<organism evidence="2 3">
    <name type="scientific">Gossypium australe</name>
    <dbReference type="NCBI Taxonomy" id="47621"/>
    <lineage>
        <taxon>Eukaryota</taxon>
        <taxon>Viridiplantae</taxon>
        <taxon>Streptophyta</taxon>
        <taxon>Embryophyta</taxon>
        <taxon>Tracheophyta</taxon>
        <taxon>Spermatophyta</taxon>
        <taxon>Magnoliopsida</taxon>
        <taxon>eudicotyledons</taxon>
        <taxon>Gunneridae</taxon>
        <taxon>Pentapetalae</taxon>
        <taxon>rosids</taxon>
        <taxon>malvids</taxon>
        <taxon>Malvales</taxon>
        <taxon>Malvaceae</taxon>
        <taxon>Malvoideae</taxon>
        <taxon>Gossypium</taxon>
    </lineage>
</organism>
<dbReference type="PANTHER" id="PTHR37984">
    <property type="entry name" value="PROTEIN CBG26694"/>
    <property type="match status" value="1"/>
</dbReference>
<dbReference type="EMBL" id="SMMG02000012">
    <property type="protein sequence ID" value="KAA3455789.1"/>
    <property type="molecule type" value="Genomic_DNA"/>
</dbReference>
<reference evidence="2" key="1">
    <citation type="submission" date="2019-08" db="EMBL/GenBank/DDBJ databases">
        <authorList>
            <person name="Liu F."/>
        </authorList>
    </citation>
    <scope>NUCLEOTIDE SEQUENCE [LARGE SCALE GENOMIC DNA]</scope>
    <source>
        <strain evidence="2">PA1801</strain>
        <tissue evidence="2">Leaf</tissue>
    </source>
</reference>
<dbReference type="Proteomes" id="UP000325315">
    <property type="component" value="Unassembled WGS sequence"/>
</dbReference>
<evidence type="ECO:0000313" key="3">
    <source>
        <dbReference type="Proteomes" id="UP000325315"/>
    </source>
</evidence>